<reference evidence="2" key="1">
    <citation type="submission" date="2020-09" db="EMBL/GenBank/DDBJ databases">
        <title>Genome-Enabled Discovery of Anthraquinone Biosynthesis in Senna tora.</title>
        <authorList>
            <person name="Kang S.-H."/>
            <person name="Pandey R.P."/>
            <person name="Lee C.-M."/>
            <person name="Sim J.-S."/>
            <person name="Jeong J.-T."/>
            <person name="Choi B.-S."/>
            <person name="Jung M."/>
            <person name="Ginzburg D."/>
            <person name="Zhao K."/>
            <person name="Won S.Y."/>
            <person name="Oh T.-J."/>
            <person name="Yu Y."/>
            <person name="Kim N.-H."/>
            <person name="Lee O.R."/>
            <person name="Lee T.-H."/>
            <person name="Bashyal P."/>
            <person name="Kim T.-S."/>
            <person name="Lee W.-H."/>
            <person name="Kawkins C."/>
            <person name="Kim C.-K."/>
            <person name="Kim J.S."/>
            <person name="Ahn B.O."/>
            <person name="Rhee S.Y."/>
            <person name="Sohng J.K."/>
        </authorList>
    </citation>
    <scope>NUCLEOTIDE SEQUENCE</scope>
    <source>
        <tissue evidence="2">Leaf</tissue>
    </source>
</reference>
<dbReference type="EMBL" id="JAAIUW010000012">
    <property type="protein sequence ID" value="KAF7807957.1"/>
    <property type="molecule type" value="Genomic_DNA"/>
</dbReference>
<proteinExistence type="predicted"/>
<gene>
    <name evidence="2" type="ORF">G2W53_040118</name>
</gene>
<dbReference type="Proteomes" id="UP000634136">
    <property type="component" value="Unassembled WGS sequence"/>
</dbReference>
<keyword evidence="1" id="KW-1133">Transmembrane helix</keyword>
<organism evidence="2 3">
    <name type="scientific">Senna tora</name>
    <dbReference type="NCBI Taxonomy" id="362788"/>
    <lineage>
        <taxon>Eukaryota</taxon>
        <taxon>Viridiplantae</taxon>
        <taxon>Streptophyta</taxon>
        <taxon>Embryophyta</taxon>
        <taxon>Tracheophyta</taxon>
        <taxon>Spermatophyta</taxon>
        <taxon>Magnoliopsida</taxon>
        <taxon>eudicotyledons</taxon>
        <taxon>Gunneridae</taxon>
        <taxon>Pentapetalae</taxon>
        <taxon>rosids</taxon>
        <taxon>fabids</taxon>
        <taxon>Fabales</taxon>
        <taxon>Fabaceae</taxon>
        <taxon>Caesalpinioideae</taxon>
        <taxon>Cassia clade</taxon>
        <taxon>Senna</taxon>
    </lineage>
</organism>
<name>A0A834SQJ0_9FABA</name>
<protein>
    <submittedName>
        <fullName evidence="2">Uncharacterized protein</fullName>
    </submittedName>
</protein>
<accession>A0A834SQJ0</accession>
<feature type="transmembrane region" description="Helical" evidence="1">
    <location>
        <begin position="111"/>
        <end position="134"/>
    </location>
</feature>
<evidence type="ECO:0000256" key="1">
    <source>
        <dbReference type="SAM" id="Phobius"/>
    </source>
</evidence>
<evidence type="ECO:0000313" key="2">
    <source>
        <dbReference type="EMBL" id="KAF7807957.1"/>
    </source>
</evidence>
<keyword evidence="3" id="KW-1185">Reference proteome</keyword>
<keyword evidence="1" id="KW-0472">Membrane</keyword>
<sequence length="234" mass="25337">MLTSSIAINFEALFIISVYEVAKQLENSSAKSSKDDTLHRFSSPNCSCASSFRVEGNARHMTSSVAPAYSIAALSFSTCFLFCPLAGWLTASFSPYCSLMSLSCSLPLTSFYELILLDLLTIILSSMLLNLCGIGSIEVDTPRWAPIGQVVVMDVGDGCNWWVLYKAGVSQVVDEPENSVSSKVVRNPHWVGVYIGVPEEAKVAVMDVLGAPSHWVYSLLGGAQCNRVVYNVTV</sequence>
<keyword evidence="1" id="KW-0812">Transmembrane</keyword>
<evidence type="ECO:0000313" key="3">
    <source>
        <dbReference type="Proteomes" id="UP000634136"/>
    </source>
</evidence>
<feature type="transmembrane region" description="Helical" evidence="1">
    <location>
        <begin position="68"/>
        <end position="91"/>
    </location>
</feature>
<dbReference type="AlphaFoldDB" id="A0A834SQJ0"/>
<comment type="caution">
    <text evidence="2">The sequence shown here is derived from an EMBL/GenBank/DDBJ whole genome shotgun (WGS) entry which is preliminary data.</text>
</comment>